<evidence type="ECO:0000313" key="2">
    <source>
        <dbReference type="EMBL" id="KAK7035104.1"/>
    </source>
</evidence>
<evidence type="ECO:0000256" key="1">
    <source>
        <dbReference type="SAM" id="MobiDB-lite"/>
    </source>
</evidence>
<feature type="region of interest" description="Disordered" evidence="1">
    <location>
        <begin position="1"/>
        <end position="52"/>
    </location>
</feature>
<evidence type="ECO:0000313" key="3">
    <source>
        <dbReference type="Proteomes" id="UP001362999"/>
    </source>
</evidence>
<name>A0AAW0C798_9AGAR</name>
<proteinExistence type="predicted"/>
<accession>A0AAW0C798</accession>
<reference evidence="2 3" key="1">
    <citation type="journal article" date="2024" name="J Genomics">
        <title>Draft genome sequencing and assembly of Favolaschia claudopus CIRM-BRFM 2984 isolated from oak limbs.</title>
        <authorList>
            <person name="Navarro D."/>
            <person name="Drula E."/>
            <person name="Chaduli D."/>
            <person name="Cazenave R."/>
            <person name="Ahrendt S."/>
            <person name="Wang J."/>
            <person name="Lipzen A."/>
            <person name="Daum C."/>
            <person name="Barry K."/>
            <person name="Grigoriev I.V."/>
            <person name="Favel A."/>
            <person name="Rosso M.N."/>
            <person name="Martin F."/>
        </authorList>
    </citation>
    <scope>NUCLEOTIDE SEQUENCE [LARGE SCALE GENOMIC DNA]</scope>
    <source>
        <strain evidence="2 3">CIRM-BRFM 2984</strain>
    </source>
</reference>
<gene>
    <name evidence="2" type="ORF">R3P38DRAFT_701667</name>
</gene>
<comment type="caution">
    <text evidence="2">The sequence shown here is derived from an EMBL/GenBank/DDBJ whole genome shotgun (WGS) entry which is preliminary data.</text>
</comment>
<dbReference type="AlphaFoldDB" id="A0AAW0C798"/>
<keyword evidence="3" id="KW-1185">Reference proteome</keyword>
<organism evidence="2 3">
    <name type="scientific">Favolaschia claudopus</name>
    <dbReference type="NCBI Taxonomy" id="2862362"/>
    <lineage>
        <taxon>Eukaryota</taxon>
        <taxon>Fungi</taxon>
        <taxon>Dikarya</taxon>
        <taxon>Basidiomycota</taxon>
        <taxon>Agaricomycotina</taxon>
        <taxon>Agaricomycetes</taxon>
        <taxon>Agaricomycetidae</taxon>
        <taxon>Agaricales</taxon>
        <taxon>Marasmiineae</taxon>
        <taxon>Mycenaceae</taxon>
        <taxon>Favolaschia</taxon>
    </lineage>
</organism>
<sequence length="202" mass="22475">MPVITRSSPRDCHVRFSTPPTLPLPPMVRPHRPFESSPLAQQEGKPQCHTRPPLCRLPPEMFAVKSGPRSGHWPLQPRALLRQRFHLRVLLRRQGGVSQKVHEFPRFAHPAAAAARGSHGKENLNASPTASYPCRIRRKNSPDQSFICERFVNCGLVPMGATPCTSKPDEAGTGSSQGPTLKDLQFDHLVDANDYQGLRIQN</sequence>
<protein>
    <submittedName>
        <fullName evidence="2">Uncharacterized protein</fullName>
    </submittedName>
</protein>
<dbReference type="Proteomes" id="UP001362999">
    <property type="component" value="Unassembled WGS sequence"/>
</dbReference>
<dbReference type="EMBL" id="JAWWNJ010000020">
    <property type="protein sequence ID" value="KAK7035104.1"/>
    <property type="molecule type" value="Genomic_DNA"/>
</dbReference>